<sequence length="222" mass="24385">MDKLAIDQLTQARDLIRKAIHGLVRPASSIPDIYYPIMALIDVISAVRDFLDTVPVLTEFDPTEYYDSQGSNPGESIERAENALHDARNDLINVFSELSKAEGEINRLRLIEDLPQWERDLLRLAPKTTEENPMDLDNTTNCPLGAQCQLCHSVDNLGVATFTTPLGVLCCTVCADCVNSDIRISVALPVIVAMTYVAEHCEHLGIGIDDMASALAEEEGKS</sequence>
<reference evidence="1 2" key="1">
    <citation type="submission" date="2019-02" db="EMBL/GenBank/DDBJ databases">
        <title>Draft genome sequence of Amycolatopsis sp. 8-3EHSu isolated from roots of Suaeda maritima.</title>
        <authorList>
            <person name="Duangmal K."/>
            <person name="Chantavorakit T."/>
        </authorList>
    </citation>
    <scope>NUCLEOTIDE SEQUENCE [LARGE SCALE GENOMIC DNA]</scope>
    <source>
        <strain evidence="1 2">8-3EHSu</strain>
    </source>
</reference>
<protein>
    <submittedName>
        <fullName evidence="1">Uncharacterized protein</fullName>
    </submittedName>
</protein>
<dbReference type="AlphaFoldDB" id="A0A4Q7J402"/>
<keyword evidence="2" id="KW-1185">Reference proteome</keyword>
<proteinExistence type="predicted"/>
<organism evidence="1 2">
    <name type="scientific">Amycolatopsis suaedae</name>
    <dbReference type="NCBI Taxonomy" id="2510978"/>
    <lineage>
        <taxon>Bacteria</taxon>
        <taxon>Bacillati</taxon>
        <taxon>Actinomycetota</taxon>
        <taxon>Actinomycetes</taxon>
        <taxon>Pseudonocardiales</taxon>
        <taxon>Pseudonocardiaceae</taxon>
        <taxon>Amycolatopsis</taxon>
    </lineage>
</organism>
<evidence type="ECO:0000313" key="2">
    <source>
        <dbReference type="Proteomes" id="UP000292003"/>
    </source>
</evidence>
<name>A0A4Q7J402_9PSEU</name>
<dbReference type="RefSeq" id="WP_130476678.1">
    <property type="nucleotide sequence ID" value="NZ_SFCC01000009.1"/>
</dbReference>
<evidence type="ECO:0000313" key="1">
    <source>
        <dbReference type="EMBL" id="RZQ62250.1"/>
    </source>
</evidence>
<dbReference type="OrthoDB" id="3698893at2"/>
<accession>A0A4Q7J402</accession>
<dbReference type="EMBL" id="SFCC01000009">
    <property type="protein sequence ID" value="RZQ62250.1"/>
    <property type="molecule type" value="Genomic_DNA"/>
</dbReference>
<dbReference type="Proteomes" id="UP000292003">
    <property type="component" value="Unassembled WGS sequence"/>
</dbReference>
<comment type="caution">
    <text evidence="1">The sequence shown here is derived from an EMBL/GenBank/DDBJ whole genome shotgun (WGS) entry which is preliminary data.</text>
</comment>
<gene>
    <name evidence="1" type="ORF">EWH70_18380</name>
</gene>